<gene>
    <name evidence="13" type="ORF">TDIB3V08_LOCUS5977</name>
</gene>
<feature type="region of interest" description="Disordered" evidence="9">
    <location>
        <begin position="1008"/>
        <end position="1075"/>
    </location>
</feature>
<dbReference type="PANTHER" id="PTHR42776:SF4">
    <property type="entry name" value="ACYLAMINO-ACID-RELEASING ENZYME"/>
    <property type="match status" value="1"/>
</dbReference>
<dbReference type="SUPFAM" id="SSF56219">
    <property type="entry name" value="DNase I-like"/>
    <property type="match status" value="1"/>
</dbReference>
<dbReference type="GO" id="GO:0006508">
    <property type="term" value="P:proteolysis"/>
    <property type="evidence" value="ECO:0007669"/>
    <property type="project" value="InterPro"/>
</dbReference>
<evidence type="ECO:0000256" key="9">
    <source>
        <dbReference type="SAM" id="MobiDB-lite"/>
    </source>
</evidence>
<feature type="compositionally biased region" description="Polar residues" evidence="9">
    <location>
        <begin position="1063"/>
        <end position="1075"/>
    </location>
</feature>
<protein>
    <recommendedName>
        <fullName evidence="6">Acylamino-acid-releasing enzyme</fullName>
        <ecNumber evidence="5">3.4.19.1</ecNumber>
    </recommendedName>
</protein>
<evidence type="ECO:0000256" key="1">
    <source>
        <dbReference type="ARBA" id="ARBA00000721"/>
    </source>
</evidence>
<evidence type="ECO:0000256" key="6">
    <source>
        <dbReference type="ARBA" id="ARBA00018421"/>
    </source>
</evidence>
<comment type="subcellular location">
    <subcellularLocation>
        <location evidence="2">Cytoplasm</location>
    </subcellularLocation>
</comment>
<dbReference type="InterPro" id="IPR045550">
    <property type="entry name" value="AARE_N"/>
</dbReference>
<dbReference type="GO" id="GO:0008242">
    <property type="term" value="F:omega peptidase activity"/>
    <property type="evidence" value="ECO:0007669"/>
    <property type="project" value="UniProtKB-EC"/>
</dbReference>
<dbReference type="Pfam" id="PF00326">
    <property type="entry name" value="Peptidase_S9"/>
    <property type="match status" value="1"/>
</dbReference>
<feature type="region of interest" description="Disordered" evidence="9">
    <location>
        <begin position="855"/>
        <end position="908"/>
    </location>
</feature>
<dbReference type="InterPro" id="IPR001375">
    <property type="entry name" value="Peptidase_S9_cat"/>
</dbReference>
<evidence type="ECO:0000313" key="13">
    <source>
        <dbReference type="EMBL" id="CAD7199731.1"/>
    </source>
</evidence>
<comment type="subunit">
    <text evidence="4">Homotetramer.</text>
</comment>
<dbReference type="PANTHER" id="PTHR42776">
    <property type="entry name" value="SERINE PEPTIDASE S9 FAMILY MEMBER"/>
    <property type="match status" value="1"/>
</dbReference>
<dbReference type="Gene3D" id="3.60.10.10">
    <property type="entry name" value="Endonuclease/exonuclease/phosphatase"/>
    <property type="match status" value="1"/>
</dbReference>
<dbReference type="InterPro" id="IPR036691">
    <property type="entry name" value="Endo/exonu/phosph_ase_sf"/>
</dbReference>
<dbReference type="Pfam" id="PF19283">
    <property type="entry name" value="APEH_N"/>
    <property type="match status" value="1"/>
</dbReference>
<feature type="domain" description="Acylamino-acid-releasing enzyme N-terminal" evidence="12">
    <location>
        <begin position="247"/>
        <end position="495"/>
    </location>
</feature>
<evidence type="ECO:0000259" key="10">
    <source>
        <dbReference type="Pfam" id="PF00326"/>
    </source>
</evidence>
<evidence type="ECO:0000256" key="3">
    <source>
        <dbReference type="ARBA" id="ARBA00010040"/>
    </source>
</evidence>
<dbReference type="GO" id="GO:0004252">
    <property type="term" value="F:serine-type endopeptidase activity"/>
    <property type="evidence" value="ECO:0007669"/>
    <property type="project" value="TreeGrafter"/>
</dbReference>
<evidence type="ECO:0000256" key="5">
    <source>
        <dbReference type="ARBA" id="ARBA00012917"/>
    </source>
</evidence>
<feature type="domain" description="Endonuclease/exonuclease/phosphatase" evidence="11">
    <location>
        <begin position="1120"/>
        <end position="1230"/>
    </location>
</feature>
<keyword evidence="8" id="KW-0378">Hydrolase</keyword>
<sequence>MALFKEESASLHSANEMFILSEVDCTRFHHTTPGWKKNAAGKLERREASIPSAGSPISIPWFLKSCGPTSFENVKTVHAQVCATFKETCQQLLLLESDDAYETTLLEAATWQMPSQLRGLFVHILIHFNPASPVLLYQTIKEHLIDTRIVNVEVAEQEALSNIATRLSAFGKSCGYFGLPEPRVEANLGDFFKRWFLQIGEGWALVLRGLPEEYVKIPQQCVVPPDTDLCTDIFGDSLNKQGEEYLFRQDWGEQLVGKHRPVVVMCDTKLETLSVLEGIPDHYSSGQVVWTPDGNGVVGVAWLHEPRRLGLIYCTNRVGYIFHLTLGGVFTLLSGDDQAVRSPKFSPDGEYLVWLERPAGGGHHAAHRLMAYKWPPSPQIKPDTIIDVVRQQEQTTGGTPFYGLYNLNLPCRCWAKDSRRILFSTPQLYSVKSYVVNIENGNVTELETPKGGQFVMDVCEDFVVCARSSLNSPASLVVGQLLATGEEENMRWFPVTTWQPMQALESLTSSFMTLDRNEEQNNSHCRCYNAIYFGPSSSQEQEIPLIVWPHGGPHSVFTDDFKMEAAFFGLLGFGMLMVNYRGSIGAGQDCVEYLFGRIGDSDVKDVHHATTTALKEFPFLDPKRVVLFGGSHGGFLVTHLSGQYPSFYQAVVARNPVIDVSAMFSVTDIPDWTAVECGVEYNIKEEPSSEVFEKMKKCSPISHVSEVVAPTLLLIGKKDLRVPSSQGIHYYHLLRANDITTRLLLYEDNHPLGQTAVEVDNLINSVLCRSLSSGHQNNTTDPPTLHRGGHLSPSTLATSLPFSGLSEMAPPNHTQTKQNDSDMSYSSTDISDMEADTDGQGTFTMADKLGRKRKFRPHKQPQTKKITTSVTNKFDALKRADNNTTTPDKHNTDDQPQPTPKTRYPPIVTLGTQNYNKITKIAKEVGTEIKITYVTNGLKIHTTNKQEFELIQHLLKDMKQEFHTYTLPRDKPLKVVIKGLPPNMATEDIQQELMGLGFPVTDVRQFSRKTQADNTTQTASANSFPQLRNRPQQPTKEEARVPPPPTQKNTTHRSYAAAVQGQRAPTQPPRQDTTSTLSDIKEIIGLLKELNIFKIIAHFKPYLARLEATAVQVNTKSGSILFAAIYKPPTKTLLEHDLNTITDSDTIFLAGDLNSKHTNWNSRLTNRDGRTLNEHADRNNYIVVGPGEPTYYPSNPLHRPDIIDVVLTNMGVRSEELTVLKELDSDHNPVLCEITINTDIEIKGLKPLISTSNWEGFKQSLNNTLPEFINITTTEEADATLEIFTNTVQEAYKNNTTLETINHDQRPHHPDLDFLIAQKREARRDWQRFRTPHHRTEYNRLRARVRLRVKEIKINNWNTYVTDAALDSSKTWKITKQLRSNKNRTVPAIHGENGMAYTSSEKAEAIAVTLEKQFTPNDNPKDPDFVRDAKRSPENNAGAGAAPDGEWKCIHLTPNPKKRKSYPNKQLFITLATAGLHWDNRLGQPSSQRITLAPLAAPDEEWICNQPLISLVSLHQIYKFIREVKSHDNDSVLKQQISPFTDDLAWHNCQGGYSVSGNSRTASQSIYVVTYPSTTTPYLPSRLTLPGLFLHLPPRLRVAGTVPLPPTATPVLPGRSFTSHYDSVLPGLSSHPPT</sequence>
<feature type="domain" description="Peptidase S9 prolyl oligopeptidase catalytic" evidence="10">
    <location>
        <begin position="561"/>
        <end position="750"/>
    </location>
</feature>
<keyword evidence="7" id="KW-0963">Cytoplasm</keyword>
<feature type="compositionally biased region" description="Polar residues" evidence="9">
    <location>
        <begin position="792"/>
        <end position="801"/>
    </location>
</feature>
<name>A0A7R8VL24_TIMDO</name>
<dbReference type="EC" id="3.4.19.1" evidence="5"/>
<reference evidence="13" key="1">
    <citation type="submission" date="2020-11" db="EMBL/GenBank/DDBJ databases">
        <authorList>
            <person name="Tran Van P."/>
        </authorList>
    </citation>
    <scope>NUCLEOTIDE SEQUENCE</scope>
</reference>
<dbReference type="Gene3D" id="2.120.10.30">
    <property type="entry name" value="TolB, C-terminal domain"/>
    <property type="match status" value="1"/>
</dbReference>
<dbReference type="InterPro" id="IPR005135">
    <property type="entry name" value="Endo/exonuclease/phosphatase"/>
</dbReference>
<dbReference type="InterPro" id="IPR011042">
    <property type="entry name" value="6-blade_b-propeller_TolB-like"/>
</dbReference>
<dbReference type="GO" id="GO:0005737">
    <property type="term" value="C:cytoplasm"/>
    <property type="evidence" value="ECO:0007669"/>
    <property type="project" value="UniProtKB-SubCell"/>
</dbReference>
<dbReference type="Pfam" id="PF14529">
    <property type="entry name" value="Exo_endo_phos_2"/>
    <property type="match status" value="1"/>
</dbReference>
<comment type="similarity">
    <text evidence="3">Belongs to the peptidase S9C family.</text>
</comment>
<feature type="compositionally biased region" description="Basic and acidic residues" evidence="9">
    <location>
        <begin position="875"/>
        <end position="893"/>
    </location>
</feature>
<evidence type="ECO:0000259" key="12">
    <source>
        <dbReference type="Pfam" id="PF19283"/>
    </source>
</evidence>
<comment type="catalytic activity">
    <reaction evidence="1">
        <text>Cleavage of an N-acetyl or N-formyl amino acid from the N-terminus of a polypeptide.</text>
        <dbReference type="EC" id="3.4.19.1"/>
    </reaction>
</comment>
<organism evidence="13">
    <name type="scientific">Timema douglasi</name>
    <name type="common">Walking stick</name>
    <dbReference type="NCBI Taxonomy" id="61478"/>
    <lineage>
        <taxon>Eukaryota</taxon>
        <taxon>Metazoa</taxon>
        <taxon>Ecdysozoa</taxon>
        <taxon>Arthropoda</taxon>
        <taxon>Hexapoda</taxon>
        <taxon>Insecta</taxon>
        <taxon>Pterygota</taxon>
        <taxon>Neoptera</taxon>
        <taxon>Polyneoptera</taxon>
        <taxon>Phasmatodea</taxon>
        <taxon>Timematodea</taxon>
        <taxon>Timematoidea</taxon>
        <taxon>Timematidae</taxon>
        <taxon>Timema</taxon>
    </lineage>
</organism>
<dbReference type="InterPro" id="IPR029058">
    <property type="entry name" value="AB_hydrolase_fold"/>
</dbReference>
<feature type="region of interest" description="Disordered" evidence="9">
    <location>
        <begin position="774"/>
        <end position="827"/>
    </location>
</feature>
<feature type="compositionally biased region" description="Polar residues" evidence="9">
    <location>
        <begin position="863"/>
        <end position="872"/>
    </location>
</feature>
<evidence type="ECO:0000256" key="7">
    <source>
        <dbReference type="ARBA" id="ARBA00022490"/>
    </source>
</evidence>
<evidence type="ECO:0000256" key="4">
    <source>
        <dbReference type="ARBA" id="ARBA00011881"/>
    </source>
</evidence>
<dbReference type="Gene3D" id="3.40.50.1820">
    <property type="entry name" value="alpha/beta hydrolase"/>
    <property type="match status" value="1"/>
</dbReference>
<evidence type="ECO:0000256" key="2">
    <source>
        <dbReference type="ARBA" id="ARBA00004496"/>
    </source>
</evidence>
<evidence type="ECO:0000259" key="11">
    <source>
        <dbReference type="Pfam" id="PF14529"/>
    </source>
</evidence>
<dbReference type="SUPFAM" id="SSF82171">
    <property type="entry name" value="DPP6 N-terminal domain-like"/>
    <property type="match status" value="1"/>
</dbReference>
<evidence type="ECO:0000256" key="8">
    <source>
        <dbReference type="ARBA" id="ARBA00022801"/>
    </source>
</evidence>
<feature type="compositionally biased region" description="Polar residues" evidence="9">
    <location>
        <begin position="1008"/>
        <end position="1034"/>
    </location>
</feature>
<dbReference type="SUPFAM" id="SSF53474">
    <property type="entry name" value="alpha/beta-Hydrolases"/>
    <property type="match status" value="1"/>
</dbReference>
<proteinExistence type="inferred from homology"/>
<accession>A0A7R8VL24</accession>
<dbReference type="EMBL" id="OA567002">
    <property type="protein sequence ID" value="CAD7199731.1"/>
    <property type="molecule type" value="Genomic_DNA"/>
</dbReference>
<feature type="compositionally biased region" description="Polar residues" evidence="9">
    <location>
        <begin position="812"/>
        <end position="827"/>
    </location>
</feature>